<dbReference type="OrthoDB" id="10637979at2759"/>
<organism evidence="1 2">
    <name type="scientific">Porphyra umbilicalis</name>
    <name type="common">Purple laver</name>
    <name type="synonym">Red alga</name>
    <dbReference type="NCBI Taxonomy" id="2786"/>
    <lineage>
        <taxon>Eukaryota</taxon>
        <taxon>Rhodophyta</taxon>
        <taxon>Bangiophyceae</taxon>
        <taxon>Bangiales</taxon>
        <taxon>Bangiaceae</taxon>
        <taxon>Porphyra</taxon>
    </lineage>
</organism>
<evidence type="ECO:0000313" key="2">
    <source>
        <dbReference type="Proteomes" id="UP000218209"/>
    </source>
</evidence>
<feature type="non-terminal residue" evidence="1">
    <location>
        <position position="77"/>
    </location>
</feature>
<dbReference type="AlphaFoldDB" id="A0A1X6NIM3"/>
<sequence length="77" mass="8226">MEAVVRGTVRDVDFMAVLSLIQSLCPDEGHLGRFREWERVYSPPPAAKAPSLCIRLRRALPIINPGAGGPRGGATAG</sequence>
<dbReference type="EMBL" id="KV920508">
    <property type="protein sequence ID" value="OSX68468.1"/>
    <property type="molecule type" value="Genomic_DNA"/>
</dbReference>
<gene>
    <name evidence="1" type="ORF">BU14_2743s0001</name>
</gene>
<name>A0A1X6NIM3_PORUM</name>
<reference evidence="1 2" key="1">
    <citation type="submission" date="2017-03" db="EMBL/GenBank/DDBJ databases">
        <title>WGS assembly of Porphyra umbilicalis.</title>
        <authorList>
            <person name="Brawley S.H."/>
            <person name="Blouin N.A."/>
            <person name="Ficko-Blean E."/>
            <person name="Wheeler G.L."/>
            <person name="Lohr M."/>
            <person name="Goodson H.V."/>
            <person name="Jenkins J.W."/>
            <person name="Blaby-Haas C.E."/>
            <person name="Helliwell K.E."/>
            <person name="Chan C."/>
            <person name="Marriage T."/>
            <person name="Bhattacharya D."/>
            <person name="Klein A.S."/>
            <person name="Badis Y."/>
            <person name="Brodie J."/>
            <person name="Cao Y."/>
            <person name="Collen J."/>
            <person name="Dittami S.M."/>
            <person name="Gachon C.M."/>
            <person name="Green B.R."/>
            <person name="Karpowicz S."/>
            <person name="Kim J.W."/>
            <person name="Kudahl U."/>
            <person name="Lin S."/>
            <person name="Michel G."/>
            <person name="Mittag M."/>
            <person name="Olson B.J."/>
            <person name="Pangilinan J."/>
            <person name="Peng Y."/>
            <person name="Qiu H."/>
            <person name="Shu S."/>
            <person name="Singer J.T."/>
            <person name="Smith A.G."/>
            <person name="Sprecher B.N."/>
            <person name="Wagner V."/>
            <person name="Wang W."/>
            <person name="Wang Z.-Y."/>
            <person name="Yan J."/>
            <person name="Yarish C."/>
            <person name="Zoeuner-Riek S."/>
            <person name="Zhuang Y."/>
            <person name="Zou Y."/>
            <person name="Lindquist E.A."/>
            <person name="Grimwood J."/>
            <person name="Barry K."/>
            <person name="Rokhsar D.S."/>
            <person name="Schmutz J."/>
            <person name="Stiller J.W."/>
            <person name="Grossman A.R."/>
            <person name="Prochnik S.E."/>
        </authorList>
    </citation>
    <scope>NUCLEOTIDE SEQUENCE [LARGE SCALE GENOMIC DNA]</scope>
    <source>
        <strain evidence="1">4086291</strain>
    </source>
</reference>
<evidence type="ECO:0000313" key="1">
    <source>
        <dbReference type="EMBL" id="OSX68468.1"/>
    </source>
</evidence>
<keyword evidence="2" id="KW-1185">Reference proteome</keyword>
<dbReference type="Proteomes" id="UP000218209">
    <property type="component" value="Unassembled WGS sequence"/>
</dbReference>
<accession>A0A1X6NIM3</accession>
<proteinExistence type="predicted"/>
<protein>
    <submittedName>
        <fullName evidence="1">Uncharacterized protein</fullName>
    </submittedName>
</protein>